<comment type="similarity">
    <text evidence="2">Belongs to the UVSSA family.</text>
</comment>
<evidence type="ECO:0000313" key="14">
    <source>
        <dbReference type="Proteomes" id="UP001190640"/>
    </source>
</evidence>
<evidence type="ECO:0000256" key="8">
    <source>
        <dbReference type="ARBA" id="ARBA00022833"/>
    </source>
</evidence>
<gene>
    <name evidence="15" type="primary">UVSSA</name>
</gene>
<keyword evidence="10" id="KW-0234">DNA repair</keyword>
<dbReference type="Proteomes" id="UP001190640">
    <property type="component" value="Chromosome 3"/>
</dbReference>
<dbReference type="Pfam" id="PF09740">
    <property type="entry name" value="DUF2043"/>
    <property type="match status" value="1"/>
</dbReference>
<dbReference type="InterPro" id="IPR049408">
    <property type="entry name" value="UVSSA_N_a-solenoid_rpt"/>
</dbReference>
<accession>A0AA97J482</accession>
<keyword evidence="5" id="KW-0479">Metal-binding</keyword>
<dbReference type="InterPro" id="IPR049431">
    <property type="entry name" value="UVSSA_C"/>
</dbReference>
<evidence type="ECO:0000256" key="7">
    <source>
        <dbReference type="ARBA" id="ARBA00022771"/>
    </source>
</evidence>
<proteinExistence type="inferred from homology"/>
<evidence type="ECO:0000259" key="13">
    <source>
        <dbReference type="Pfam" id="PF09740"/>
    </source>
</evidence>
<evidence type="ECO:0000256" key="4">
    <source>
        <dbReference type="ARBA" id="ARBA00022454"/>
    </source>
</evidence>
<evidence type="ECO:0000256" key="5">
    <source>
        <dbReference type="ARBA" id="ARBA00022723"/>
    </source>
</evidence>
<evidence type="ECO:0000256" key="9">
    <source>
        <dbReference type="ARBA" id="ARBA00023054"/>
    </source>
</evidence>
<evidence type="ECO:0000256" key="2">
    <source>
        <dbReference type="ARBA" id="ARBA00009240"/>
    </source>
</evidence>
<dbReference type="GO" id="GO:0005694">
    <property type="term" value="C:chromosome"/>
    <property type="evidence" value="ECO:0007669"/>
    <property type="project" value="UniProtKB-SubCell"/>
</dbReference>
<keyword evidence="7" id="KW-0863">Zinc-finger</keyword>
<evidence type="ECO:0000313" key="15">
    <source>
        <dbReference type="RefSeq" id="XP_054830711.1"/>
    </source>
</evidence>
<name>A0AA97J482_EUBMA</name>
<feature type="region of interest" description="Disordered" evidence="12">
    <location>
        <begin position="355"/>
        <end position="378"/>
    </location>
</feature>
<keyword evidence="4" id="KW-0158">Chromosome</keyword>
<keyword evidence="14" id="KW-1185">Reference proteome</keyword>
<organism evidence="14 15">
    <name type="scientific">Eublepharis macularius</name>
    <name type="common">Leopard gecko</name>
    <name type="synonym">Cyrtodactylus macularius</name>
    <dbReference type="NCBI Taxonomy" id="481883"/>
    <lineage>
        <taxon>Eukaryota</taxon>
        <taxon>Metazoa</taxon>
        <taxon>Chordata</taxon>
        <taxon>Craniata</taxon>
        <taxon>Vertebrata</taxon>
        <taxon>Euteleostomi</taxon>
        <taxon>Lepidosauria</taxon>
        <taxon>Squamata</taxon>
        <taxon>Bifurcata</taxon>
        <taxon>Gekkota</taxon>
        <taxon>Eublepharidae</taxon>
        <taxon>Eublepharinae</taxon>
        <taxon>Eublepharis</taxon>
    </lineage>
</organism>
<dbReference type="GO" id="GO:0009411">
    <property type="term" value="P:response to UV"/>
    <property type="evidence" value="ECO:0007669"/>
    <property type="project" value="InterPro"/>
</dbReference>
<dbReference type="RefSeq" id="XP_054830711.1">
    <property type="nucleotide sequence ID" value="XM_054974736.1"/>
</dbReference>
<dbReference type="GO" id="GO:0006283">
    <property type="term" value="P:transcription-coupled nucleotide-excision repair"/>
    <property type="evidence" value="ECO:0007669"/>
    <property type="project" value="TreeGrafter"/>
</dbReference>
<dbReference type="PANTHER" id="PTHR28670:SF1">
    <property type="entry name" value="UV-STIMULATED SCAFFOLD PROTEIN A"/>
    <property type="match status" value="1"/>
</dbReference>
<keyword evidence="9 11" id="KW-0175">Coiled coil</keyword>
<feature type="compositionally biased region" description="Basic residues" evidence="12">
    <location>
        <begin position="532"/>
        <end position="541"/>
    </location>
</feature>
<feature type="coiled-coil region" evidence="11">
    <location>
        <begin position="242"/>
        <end position="272"/>
    </location>
</feature>
<feature type="compositionally biased region" description="Basic and acidic residues" evidence="12">
    <location>
        <begin position="164"/>
        <end position="196"/>
    </location>
</feature>
<evidence type="ECO:0000256" key="6">
    <source>
        <dbReference type="ARBA" id="ARBA00022763"/>
    </source>
</evidence>
<dbReference type="GO" id="GO:0008270">
    <property type="term" value="F:zinc ion binding"/>
    <property type="evidence" value="ECO:0007669"/>
    <property type="project" value="UniProtKB-KW"/>
</dbReference>
<dbReference type="GO" id="GO:0000993">
    <property type="term" value="F:RNA polymerase II complex binding"/>
    <property type="evidence" value="ECO:0007669"/>
    <property type="project" value="TreeGrafter"/>
</dbReference>
<evidence type="ECO:0000256" key="12">
    <source>
        <dbReference type="SAM" id="MobiDB-lite"/>
    </source>
</evidence>
<dbReference type="InterPro" id="IPR018610">
    <property type="entry name" value="UVSSA"/>
</dbReference>
<keyword evidence="8" id="KW-0862">Zinc</keyword>
<sequence>MAAEAESESAASRRLAGLVEALTTAGGAQLDPRGMRELKRLCRAEPAQVGRAHRLLMAQLAAGHAEVRLAAFRALEQLFARSHAFRALVAAELPELLALAAGSEPRRPLPPPAAAARQLRAAARRALPDWSLLYGPALPQLAHACRFLALRKKVDFADASARTPAERGREQERRERLDGLRQEGARRAEREMEDVKLQENEDNTAIINSLMDAQKLIRNKFLPSVQSWIQLFTRAGISDNRLRKAIDLKNKLEAALEKQKEMNIDYKEKRRKVMKASDDSSDNEEFVEVPAKEGYEPHIPDHLRKEYGLEPVSPPNALGIKTAEEGEPQQNEEELDPTCAAATWKIVQDKLPRVQPTDTRNSEFVTSGEQNNKREEEKSKAPFVPFGLDLAYWGEEQPVAGKIFKVASQHRFWTPNEMEEEVENKDIAGMLKSRCITFAGKFEPVQHKCRAPMPNGGLCERQDRVKCPFHGKIIPRDELGNPVNQEDRDREAKEQFEKKEKQPEWQDPEFMREVETATGLDLGSSRYSGKGGKSKGKRKKYPNLTDLKQQADTAHSRLGKKVFDKTAMKRVAKAMNRIDQRKHEKFANQFNYALN</sequence>
<dbReference type="GeneID" id="129326529"/>
<feature type="compositionally biased region" description="Polar residues" evidence="12">
    <location>
        <begin position="356"/>
        <end position="370"/>
    </location>
</feature>
<evidence type="ECO:0000256" key="3">
    <source>
        <dbReference type="ARBA" id="ARBA00022111"/>
    </source>
</evidence>
<dbReference type="Pfam" id="PF20867">
    <property type="entry name" value="UVSSA_N"/>
    <property type="match status" value="1"/>
</dbReference>
<protein>
    <recommendedName>
        <fullName evidence="3">UV-stimulated scaffold protein A</fullName>
    </recommendedName>
</protein>
<evidence type="ECO:0000256" key="11">
    <source>
        <dbReference type="SAM" id="Coils"/>
    </source>
</evidence>
<evidence type="ECO:0000256" key="10">
    <source>
        <dbReference type="ARBA" id="ARBA00023204"/>
    </source>
</evidence>
<comment type="subcellular location">
    <subcellularLocation>
        <location evidence="1">Chromosome</location>
    </subcellularLocation>
</comment>
<dbReference type="PANTHER" id="PTHR28670">
    <property type="entry name" value="UV-STIMULATED SCAFFOLD PROTEIN A"/>
    <property type="match status" value="1"/>
</dbReference>
<feature type="region of interest" description="Disordered" evidence="12">
    <location>
        <begin position="160"/>
        <end position="196"/>
    </location>
</feature>
<dbReference type="AlphaFoldDB" id="A0AA97J482"/>
<evidence type="ECO:0000256" key="1">
    <source>
        <dbReference type="ARBA" id="ARBA00004286"/>
    </source>
</evidence>
<feature type="domain" description="UV-stimulated scaffold protein A C-terminal" evidence="13">
    <location>
        <begin position="380"/>
        <end position="485"/>
    </location>
</feature>
<keyword evidence="6" id="KW-0227">DNA damage</keyword>
<feature type="region of interest" description="Disordered" evidence="12">
    <location>
        <begin position="476"/>
        <end position="557"/>
    </location>
</feature>
<dbReference type="CTD" id="57654"/>
<feature type="compositionally biased region" description="Basic and acidic residues" evidence="12">
    <location>
        <begin position="476"/>
        <end position="515"/>
    </location>
</feature>
<reference evidence="15" key="1">
    <citation type="submission" date="2025-08" db="UniProtKB">
        <authorList>
            <consortium name="RefSeq"/>
        </authorList>
    </citation>
    <scope>IDENTIFICATION</scope>
    <source>
        <tissue evidence="15">Blood</tissue>
    </source>
</reference>